<dbReference type="AlphaFoldDB" id="A0A9D5JWJ7"/>
<keyword evidence="1" id="KW-0812">Transmembrane</keyword>
<dbReference type="EMBL" id="WJJP01000438">
    <property type="protein sequence ID" value="MBD3325599.1"/>
    <property type="molecule type" value="Genomic_DNA"/>
</dbReference>
<protein>
    <submittedName>
        <fullName evidence="2">Uncharacterized protein</fullName>
    </submittedName>
</protein>
<organism evidence="2 3">
    <name type="scientific">candidate division KSB3 bacterium</name>
    <dbReference type="NCBI Taxonomy" id="2044937"/>
    <lineage>
        <taxon>Bacteria</taxon>
        <taxon>candidate division KSB3</taxon>
    </lineage>
</organism>
<sequence length="156" mass="17502">MKKLIGGMVLLFLGLFMLVENLERLLLFYRVSQMDQPSGLGGYPLYILTDAVLFPLLLGVIGGLLIRSHVKHKRRLTQEQRIAAQTSREKAVIRLARQQGGRITIPDIVAETSLNTTEAEALMRDLTVKGHVGMHVTEAGAIVYEFFDTIRPQEEK</sequence>
<name>A0A9D5JWJ7_9BACT</name>
<proteinExistence type="predicted"/>
<gene>
    <name evidence="2" type="ORF">GF339_13525</name>
</gene>
<keyword evidence="1" id="KW-1133">Transmembrane helix</keyword>
<evidence type="ECO:0000313" key="2">
    <source>
        <dbReference type="EMBL" id="MBD3325599.1"/>
    </source>
</evidence>
<reference evidence="2" key="1">
    <citation type="submission" date="2019-11" db="EMBL/GenBank/DDBJ databases">
        <title>Microbial mats filling the niche in hypersaline microbial mats.</title>
        <authorList>
            <person name="Wong H.L."/>
            <person name="Macleod F.I."/>
            <person name="White R.A. III"/>
            <person name="Burns B.P."/>
        </authorList>
    </citation>
    <scope>NUCLEOTIDE SEQUENCE</scope>
    <source>
        <strain evidence="2">Rbin_158</strain>
    </source>
</reference>
<evidence type="ECO:0000313" key="3">
    <source>
        <dbReference type="Proteomes" id="UP000649604"/>
    </source>
</evidence>
<evidence type="ECO:0000256" key="1">
    <source>
        <dbReference type="SAM" id="Phobius"/>
    </source>
</evidence>
<comment type="caution">
    <text evidence="2">The sequence shown here is derived from an EMBL/GenBank/DDBJ whole genome shotgun (WGS) entry which is preliminary data.</text>
</comment>
<dbReference type="Proteomes" id="UP000649604">
    <property type="component" value="Unassembled WGS sequence"/>
</dbReference>
<keyword evidence="1" id="KW-0472">Membrane</keyword>
<accession>A0A9D5JWJ7</accession>
<feature type="transmembrane region" description="Helical" evidence="1">
    <location>
        <begin position="45"/>
        <end position="66"/>
    </location>
</feature>